<comment type="caution">
    <text evidence="4">The sequence shown here is derived from an EMBL/GenBank/DDBJ whole genome shotgun (WGS) entry which is preliminary data.</text>
</comment>
<comment type="similarity">
    <text evidence="1">Belongs to the peptidase S13 family.</text>
</comment>
<dbReference type="InterPro" id="IPR012338">
    <property type="entry name" value="Beta-lactam/transpept-like"/>
</dbReference>
<protein>
    <submittedName>
        <fullName evidence="4">D-alanyl-D-alanine carboxypeptidase/D-alanyl-D-alanine-endopeptidase</fullName>
        <ecNumber evidence="4">3.4.16.4</ecNumber>
    </submittedName>
</protein>
<accession>A0A6N6VTM1</accession>
<evidence type="ECO:0000313" key="5">
    <source>
        <dbReference type="Proteomes" id="UP000437748"/>
    </source>
</evidence>
<dbReference type="SUPFAM" id="SSF56601">
    <property type="entry name" value="beta-lactamase/transpeptidase-like"/>
    <property type="match status" value="1"/>
</dbReference>
<reference evidence="4 5" key="1">
    <citation type="submission" date="2019-10" db="EMBL/GenBank/DDBJ databases">
        <title>New species of Slilvanegrellaceae.</title>
        <authorList>
            <person name="Pitt A."/>
            <person name="Hahn M.W."/>
        </authorList>
    </citation>
    <scope>NUCLEOTIDE SEQUENCE [LARGE SCALE GENOMIC DNA]</scope>
    <source>
        <strain evidence="4 5">SP-Ram-0.45-NSY-1</strain>
    </source>
</reference>
<keyword evidence="4" id="KW-0121">Carboxypeptidase</keyword>
<evidence type="ECO:0000313" key="4">
    <source>
        <dbReference type="EMBL" id="KAB8039218.1"/>
    </source>
</evidence>
<dbReference type="GO" id="GO:0000270">
    <property type="term" value="P:peptidoglycan metabolic process"/>
    <property type="evidence" value="ECO:0007669"/>
    <property type="project" value="TreeGrafter"/>
</dbReference>
<keyword evidence="3" id="KW-0732">Signal</keyword>
<keyword evidence="2 4" id="KW-0378">Hydrolase</keyword>
<dbReference type="AlphaFoldDB" id="A0A6N6VTM1"/>
<dbReference type="Proteomes" id="UP000437748">
    <property type="component" value="Unassembled WGS sequence"/>
</dbReference>
<dbReference type="GO" id="GO:0009002">
    <property type="term" value="F:serine-type D-Ala-D-Ala carboxypeptidase activity"/>
    <property type="evidence" value="ECO:0007669"/>
    <property type="project" value="UniProtKB-EC"/>
</dbReference>
<keyword evidence="4" id="KW-0645">Protease</keyword>
<dbReference type="EC" id="3.4.16.4" evidence="4"/>
<dbReference type="NCBIfam" id="TIGR00666">
    <property type="entry name" value="PBP4"/>
    <property type="match status" value="1"/>
</dbReference>
<evidence type="ECO:0000256" key="1">
    <source>
        <dbReference type="ARBA" id="ARBA00006096"/>
    </source>
</evidence>
<dbReference type="Gene3D" id="3.50.80.20">
    <property type="entry name" value="D-Ala-D-Ala carboxypeptidase C, peptidase S13"/>
    <property type="match status" value="1"/>
</dbReference>
<evidence type="ECO:0000256" key="3">
    <source>
        <dbReference type="SAM" id="SignalP"/>
    </source>
</evidence>
<dbReference type="Gene3D" id="3.40.710.10">
    <property type="entry name" value="DD-peptidase/beta-lactamase superfamily"/>
    <property type="match status" value="2"/>
</dbReference>
<proteinExistence type="inferred from homology"/>
<organism evidence="4 5">
    <name type="scientific">Silvanigrella paludirubra</name>
    <dbReference type="NCBI Taxonomy" id="2499159"/>
    <lineage>
        <taxon>Bacteria</taxon>
        <taxon>Pseudomonadati</taxon>
        <taxon>Bdellovibrionota</taxon>
        <taxon>Oligoflexia</taxon>
        <taxon>Silvanigrellales</taxon>
        <taxon>Silvanigrellaceae</taxon>
        <taxon>Silvanigrella</taxon>
    </lineage>
</organism>
<dbReference type="InterPro" id="IPR000667">
    <property type="entry name" value="Peptidase_S13"/>
</dbReference>
<feature type="signal peptide" evidence="3">
    <location>
        <begin position="1"/>
        <end position="29"/>
    </location>
</feature>
<feature type="chain" id="PRO_5027069688" evidence="3">
    <location>
        <begin position="30"/>
        <end position="504"/>
    </location>
</feature>
<keyword evidence="5" id="KW-1185">Reference proteome</keyword>
<dbReference type="PANTHER" id="PTHR30023:SF0">
    <property type="entry name" value="PENICILLIN-SENSITIVE CARBOXYPEPTIDASE A"/>
    <property type="match status" value="1"/>
</dbReference>
<sequence>MKNKLFILKKLIVFLPSISCFFLSLNINAQEQSFPSLSKLEKNGCVVSALVVRLNDGKVIADLNPDKRLSPASVTKLILGANILETWGPNKTFSTQFYMRGKLNKDILEGDLVFYGVGDPSLTNEKLWFLSTDIARFGIKKITGKIIINNSYYGKVTEDENRASGKTKSHNAYDAPLSSSAINFSVLAIVVSPAQKEGLPAKIAIEPYSIPSAKITGSVKTTKEDSSPQIFVSRISKNGKDIYSVSGNIPLKSTAERIYRSVSNADIYAGETLNAYLQSAGIETSGLIELESKALNKNDIPIASINGYPIEWQLKGLFEVSNNYTADMLTLNLLNETNPKNKGDLKEAGTLLEKYMKNILKNSVWNTSKNANSPIILESGSGLTPNNRLSARDIISVLDHIYFNGRAFPAYLNALPIVGDEGTLKKRFTSSSEKHLQGRLRGKTGTLTEPVHVSALGGYSRLSNGDFVSFAIIVNGIKSKAQIDLKNIRDAIDSDLAKVLPSEL</sequence>
<dbReference type="RefSeq" id="WP_153420617.1">
    <property type="nucleotide sequence ID" value="NZ_WFLM01000003.1"/>
</dbReference>
<evidence type="ECO:0000256" key="2">
    <source>
        <dbReference type="ARBA" id="ARBA00022801"/>
    </source>
</evidence>
<dbReference type="Pfam" id="PF02113">
    <property type="entry name" value="Peptidase_S13"/>
    <property type="match status" value="1"/>
</dbReference>
<gene>
    <name evidence="4" type="primary">dacB</name>
    <name evidence="4" type="ORF">GCL60_10215</name>
</gene>
<dbReference type="OrthoDB" id="5288781at2"/>
<name>A0A6N6VTM1_9BACT</name>
<dbReference type="EMBL" id="WFLM01000003">
    <property type="protein sequence ID" value="KAB8039218.1"/>
    <property type="molecule type" value="Genomic_DNA"/>
</dbReference>
<dbReference type="GO" id="GO:0006508">
    <property type="term" value="P:proteolysis"/>
    <property type="evidence" value="ECO:0007669"/>
    <property type="project" value="InterPro"/>
</dbReference>
<dbReference type="PANTHER" id="PTHR30023">
    <property type="entry name" value="D-ALANYL-D-ALANINE CARBOXYPEPTIDASE"/>
    <property type="match status" value="1"/>
</dbReference>
<dbReference type="PRINTS" id="PR00922">
    <property type="entry name" value="DADACBPTASE3"/>
</dbReference>